<evidence type="ECO:0000259" key="8">
    <source>
        <dbReference type="PROSITE" id="PS51686"/>
    </source>
</evidence>
<dbReference type="PANTHER" id="PTHR22807:SF4">
    <property type="entry name" value="28S RRNA (CYTOSINE-C(5))-METHYLTRANSFERASE"/>
    <property type="match status" value="1"/>
</dbReference>
<dbReference type="GO" id="GO:0008173">
    <property type="term" value="F:RNA methyltransferase activity"/>
    <property type="evidence" value="ECO:0007669"/>
    <property type="project" value="InterPro"/>
</dbReference>
<dbReference type="InterPro" id="IPR001678">
    <property type="entry name" value="MeTrfase_RsmB-F_NOP2_dom"/>
</dbReference>
<sequence>MRSSRLRPAVAKNVKGGRPSNADRSSYFARREAAKVLRCVLHGDARRRAVASIKSLVYSPCVRNKKATFALVCQTLKHLPILKDVLGATTILNGKWKKQEELIYVITYDILFGQAIVLMGAAEKFLLLQKDALQSALAKLLVKKKVKQVEDLLLLYQTPEVTKPRYVRVNTLKLDVENALCKLERQYMARKDDMVPDLLVLPPGTDLHDHPLVMNGSVFLQGKASSMVAVALRPKPGWEVLDACSAPGNKTVHLAALMKGQGKIIACELNKERVKRLEDTIKRSGATNVEVLHADFLNLNTKDPLYSKVRAILLDPSCSGSGTSADRLDHLLPSYTAGQAADVADTERVNKLAAFQRKALAHALSFPAVERVVYSTCSINQAENEDVIKSVLPLAASHGFQLATPFPQWPRRGFPVFEGSEHLLRTDPTIDMEGFFIALFVRKNVINGNQEKQKHRKPSKTTRTKNPFKNGSWTFLHQRRGGRNSLRPRKNVKNKITSTPLFFTRMSQIMLYPPVTGWGRTAQTTHFVRRRIHIQ</sequence>
<dbReference type="PANTHER" id="PTHR22807">
    <property type="entry name" value="NOP2 YEAST -RELATED NOL1/NOP2/FMU SUN DOMAIN-CONTAINING"/>
    <property type="match status" value="1"/>
</dbReference>
<keyword evidence="3 6" id="KW-0949">S-adenosyl-L-methionine</keyword>
<dbReference type="InterPro" id="IPR048889">
    <property type="entry name" value="NSUN5_RCM1_N"/>
</dbReference>
<dbReference type="GO" id="GO:0001510">
    <property type="term" value="P:RNA methylation"/>
    <property type="evidence" value="ECO:0007669"/>
    <property type="project" value="InterPro"/>
</dbReference>
<evidence type="ECO:0000256" key="7">
    <source>
        <dbReference type="SAM" id="MobiDB-lite"/>
    </source>
</evidence>
<dbReference type="InterPro" id="IPR023267">
    <property type="entry name" value="RCMT"/>
</dbReference>
<evidence type="ECO:0000256" key="3">
    <source>
        <dbReference type="ARBA" id="ARBA00022691"/>
    </source>
</evidence>
<dbReference type="RefSeq" id="XP_010273968.1">
    <property type="nucleotide sequence ID" value="XM_010275666.2"/>
</dbReference>
<reference evidence="10" key="1">
    <citation type="submission" date="2025-08" db="UniProtKB">
        <authorList>
            <consortium name="RefSeq"/>
        </authorList>
    </citation>
    <scope>IDENTIFICATION</scope>
</reference>
<dbReference type="InterPro" id="IPR049561">
    <property type="entry name" value="NSUN5_7_fdxn-like"/>
</dbReference>
<dbReference type="InterPro" id="IPR029063">
    <property type="entry name" value="SAM-dependent_MTases_sf"/>
</dbReference>
<keyword evidence="9" id="KW-1185">Reference proteome</keyword>
<dbReference type="PROSITE" id="PS51686">
    <property type="entry name" value="SAM_MT_RSMB_NOP"/>
    <property type="match status" value="1"/>
</dbReference>
<dbReference type="CDD" id="cd02440">
    <property type="entry name" value="AdoMet_MTases"/>
    <property type="match status" value="1"/>
</dbReference>
<feature type="binding site" evidence="6">
    <location>
        <begin position="244"/>
        <end position="250"/>
    </location>
    <ligand>
        <name>S-adenosyl-L-methionine</name>
        <dbReference type="ChEBI" id="CHEBI:59789"/>
    </ligand>
</feature>
<dbReference type="Gene3D" id="3.30.70.1170">
    <property type="entry name" value="Sun protein, domain 3"/>
    <property type="match status" value="1"/>
</dbReference>
<comment type="similarity">
    <text evidence="6">Belongs to the class I-like SAM-binding methyltransferase superfamily. RsmB/NOP family.</text>
</comment>
<keyword evidence="2 6" id="KW-0808">Transferase</keyword>
<dbReference type="Gene3D" id="3.40.50.150">
    <property type="entry name" value="Vaccinia Virus protein VP39"/>
    <property type="match status" value="1"/>
</dbReference>
<evidence type="ECO:0000256" key="6">
    <source>
        <dbReference type="PROSITE-ProRule" id="PRU01023"/>
    </source>
</evidence>
<name>A0A1U8B3U1_NELNU</name>
<feature type="binding site" evidence="6">
    <location>
        <position position="295"/>
    </location>
    <ligand>
        <name>S-adenosyl-L-methionine</name>
        <dbReference type="ChEBI" id="CHEBI:59789"/>
    </ligand>
</feature>
<feature type="region of interest" description="Disordered" evidence="7">
    <location>
        <begin position="1"/>
        <end position="23"/>
    </location>
</feature>
<dbReference type="PRINTS" id="PR02008">
    <property type="entry name" value="RCMTFAMILY"/>
</dbReference>
<accession>A0A1U8B3U1</accession>
<feature type="region of interest" description="Disordered" evidence="7">
    <location>
        <begin position="449"/>
        <end position="472"/>
    </location>
</feature>
<dbReference type="FunFam" id="3.40.50.150:FF:000164">
    <property type="entry name" value="Methyltransferase NSUN5, putative"/>
    <property type="match status" value="1"/>
</dbReference>
<dbReference type="Proteomes" id="UP000189703">
    <property type="component" value="Unplaced"/>
</dbReference>
<feature type="compositionally biased region" description="Basic residues" evidence="7">
    <location>
        <begin position="453"/>
        <end position="463"/>
    </location>
</feature>
<dbReference type="AlphaFoldDB" id="A0A1U8B3U1"/>
<comment type="catalytic activity">
    <reaction evidence="5">
        <text>a cytidine in 25S rRNA + S-adenosyl-L-methionine = a 5-methylcytidine in 25S rRNA + S-adenosyl-L-homocysteine + H(+)</text>
        <dbReference type="Rhea" id="RHEA:47780"/>
        <dbReference type="Rhea" id="RHEA-COMP:11911"/>
        <dbReference type="Rhea" id="RHEA-COMP:11912"/>
        <dbReference type="ChEBI" id="CHEBI:15378"/>
        <dbReference type="ChEBI" id="CHEBI:57856"/>
        <dbReference type="ChEBI" id="CHEBI:59789"/>
        <dbReference type="ChEBI" id="CHEBI:74483"/>
        <dbReference type="ChEBI" id="CHEBI:82748"/>
    </reaction>
</comment>
<evidence type="ECO:0000256" key="4">
    <source>
        <dbReference type="ARBA" id="ARBA00022884"/>
    </source>
</evidence>
<dbReference type="GeneID" id="104609368"/>
<dbReference type="OrthoDB" id="435282at2759"/>
<dbReference type="SUPFAM" id="SSF53335">
    <property type="entry name" value="S-adenosyl-L-methionine-dependent methyltransferases"/>
    <property type="match status" value="1"/>
</dbReference>
<gene>
    <name evidence="10" type="primary">LOC104609368</name>
</gene>
<protein>
    <submittedName>
        <fullName evidence="10">Probable 28S rRNA (Cytosine-C(5))-methyltransferase isoform X2</fullName>
    </submittedName>
</protein>
<dbReference type="Pfam" id="PF21148">
    <property type="entry name" value="NSUN5_fdxn-like"/>
    <property type="match status" value="1"/>
</dbReference>
<evidence type="ECO:0000313" key="9">
    <source>
        <dbReference type="Proteomes" id="UP000189703"/>
    </source>
</evidence>
<dbReference type="InterPro" id="IPR049560">
    <property type="entry name" value="MeTrfase_RsmB-F_NOP2_cat"/>
</dbReference>
<keyword evidence="4 6" id="KW-0694">RNA-binding</keyword>
<dbReference type="GO" id="GO:0003723">
    <property type="term" value="F:RNA binding"/>
    <property type="evidence" value="ECO:0007669"/>
    <property type="project" value="UniProtKB-UniRule"/>
</dbReference>
<organism evidence="9 10">
    <name type="scientific">Nelumbo nucifera</name>
    <name type="common">Sacred lotus</name>
    <dbReference type="NCBI Taxonomy" id="4432"/>
    <lineage>
        <taxon>Eukaryota</taxon>
        <taxon>Viridiplantae</taxon>
        <taxon>Streptophyta</taxon>
        <taxon>Embryophyta</taxon>
        <taxon>Tracheophyta</taxon>
        <taxon>Spermatophyta</taxon>
        <taxon>Magnoliopsida</taxon>
        <taxon>Proteales</taxon>
        <taxon>Nelumbonaceae</taxon>
        <taxon>Nelumbo</taxon>
    </lineage>
</organism>
<feature type="binding site" evidence="6">
    <location>
        <position position="315"/>
    </location>
    <ligand>
        <name>S-adenosyl-L-methionine</name>
        <dbReference type="ChEBI" id="CHEBI:59789"/>
    </ligand>
</feature>
<dbReference type="Pfam" id="PF21153">
    <property type="entry name" value="NSUN5_N"/>
    <property type="match status" value="1"/>
</dbReference>
<keyword evidence="1 6" id="KW-0489">Methyltransferase</keyword>
<evidence type="ECO:0000313" key="10">
    <source>
        <dbReference type="RefSeq" id="XP_010273968.1"/>
    </source>
</evidence>
<evidence type="ECO:0000256" key="2">
    <source>
        <dbReference type="ARBA" id="ARBA00022679"/>
    </source>
</evidence>
<evidence type="ECO:0000256" key="5">
    <source>
        <dbReference type="ARBA" id="ARBA00053002"/>
    </source>
</evidence>
<feature type="domain" description="SAM-dependent MTase RsmB/NOP-type" evidence="8">
    <location>
        <begin position="155"/>
        <end position="443"/>
    </location>
</feature>
<feature type="binding site" evidence="6">
    <location>
        <position position="268"/>
    </location>
    <ligand>
        <name>S-adenosyl-L-methionine</name>
        <dbReference type="ChEBI" id="CHEBI:59789"/>
    </ligand>
</feature>
<feature type="active site" description="Nucleophile" evidence="6">
    <location>
        <position position="377"/>
    </location>
</feature>
<proteinExistence type="inferred from homology"/>
<dbReference type="Pfam" id="PF01189">
    <property type="entry name" value="Methyltr_RsmB-F"/>
    <property type="match status" value="1"/>
</dbReference>
<evidence type="ECO:0000256" key="1">
    <source>
        <dbReference type="ARBA" id="ARBA00022603"/>
    </source>
</evidence>